<name>A0AAW0RII4_9HYPO</name>
<keyword evidence="2" id="KW-1185">Reference proteome</keyword>
<proteinExistence type="predicted"/>
<dbReference type="Proteomes" id="UP001397290">
    <property type="component" value="Unassembled WGS sequence"/>
</dbReference>
<reference evidence="1 2" key="1">
    <citation type="submission" date="2020-02" db="EMBL/GenBank/DDBJ databases">
        <title>Comparative genomics of the hypocrealean fungal genus Beauvera.</title>
        <authorList>
            <person name="Showalter D.N."/>
            <person name="Bushley K.E."/>
            <person name="Rehner S.A."/>
        </authorList>
    </citation>
    <scope>NUCLEOTIDE SEQUENCE [LARGE SCALE GENOMIC DNA]</scope>
    <source>
        <strain evidence="1 2">ARSEF4384</strain>
    </source>
</reference>
<dbReference type="SUPFAM" id="SSF52047">
    <property type="entry name" value="RNI-like"/>
    <property type="match status" value="1"/>
</dbReference>
<evidence type="ECO:0000313" key="1">
    <source>
        <dbReference type="EMBL" id="KAK8141983.1"/>
    </source>
</evidence>
<protein>
    <recommendedName>
        <fullName evidence="3">F-box domain-containing protein</fullName>
    </recommendedName>
</protein>
<sequence length="527" mass="60913">MASTIGGCLDILNLLGDHVNNKKLLYNLCLVSRHFNHIFSKRLWRRLEFDDLNKHCFADDERRGIILQSPSLQHTRILIYNIHKVSSKSYLCTDRIFQERVAELAELVQKLPNLESIVAHELDVSDDIMLALSNTTFLKSLVLHFAIRIESLLSRRDNPDQDEYGLAAAPWHGRPCCILPPFENLKRLTLVNIFGELRYWLEWILGLLCRSPALEHLSFSIASSTRTAIWTEMRESAASLPYHTFFSDLCNKYGHQSSKQLKLRTLHLKEPIRFPNLPTLSKLTDTTYLEDIYVGGRSEKVNPMLDVLSPKATPSLRRLTMEYANHTVVKMLWELSSITDRRLSILSIERSRYDADFFLYYPSLVAESAPSISFLYWPLTSEESFRPRTNGSKNVGVYIGRRIYGRTDTELSRDLSDVFRRLDSMESLEELWLEARSFSEMESHASTTPEEACGFQIVLSYLAAACRRLHYVKIGKLTWRIHPKVRHTKQQVCTFEEIDAWEAAAEGPAAFLSPNPFHHSVLREDWW</sequence>
<dbReference type="AlphaFoldDB" id="A0AAW0RII4"/>
<gene>
    <name evidence="1" type="ORF">G3M48_009529</name>
</gene>
<accession>A0AAW0RII4</accession>
<evidence type="ECO:0000313" key="2">
    <source>
        <dbReference type="Proteomes" id="UP001397290"/>
    </source>
</evidence>
<evidence type="ECO:0008006" key="3">
    <source>
        <dbReference type="Google" id="ProtNLM"/>
    </source>
</evidence>
<organism evidence="1 2">
    <name type="scientific">Beauveria asiatica</name>
    <dbReference type="NCBI Taxonomy" id="1069075"/>
    <lineage>
        <taxon>Eukaryota</taxon>
        <taxon>Fungi</taxon>
        <taxon>Dikarya</taxon>
        <taxon>Ascomycota</taxon>
        <taxon>Pezizomycotina</taxon>
        <taxon>Sordariomycetes</taxon>
        <taxon>Hypocreomycetidae</taxon>
        <taxon>Hypocreales</taxon>
        <taxon>Cordycipitaceae</taxon>
        <taxon>Beauveria</taxon>
    </lineage>
</organism>
<dbReference type="EMBL" id="JAAHCF010000781">
    <property type="protein sequence ID" value="KAK8141983.1"/>
    <property type="molecule type" value="Genomic_DNA"/>
</dbReference>
<comment type="caution">
    <text evidence="1">The sequence shown here is derived from an EMBL/GenBank/DDBJ whole genome shotgun (WGS) entry which is preliminary data.</text>
</comment>